<comment type="catalytic activity">
    <reaction evidence="1">
        <text>ATP + protein L-histidine = ADP + protein N-phospho-L-histidine.</text>
        <dbReference type="EC" id="2.7.13.3"/>
    </reaction>
</comment>
<keyword evidence="6" id="KW-0004">4Fe-4S</keyword>
<evidence type="ECO:0000256" key="6">
    <source>
        <dbReference type="ARBA" id="ARBA00022485"/>
    </source>
</evidence>
<comment type="caution">
    <text evidence="18">The sequence shown here is derived from an EMBL/GenBank/DDBJ whole genome shotgun (WGS) entry which is preliminary data.</text>
</comment>
<keyword evidence="12" id="KW-0902">Two-component regulatory system</keyword>
<keyword evidence="11" id="KW-0408">Iron</keyword>
<evidence type="ECO:0000256" key="16">
    <source>
        <dbReference type="SAM" id="Phobius"/>
    </source>
</evidence>
<dbReference type="InterPro" id="IPR050482">
    <property type="entry name" value="Sensor_HK_TwoCompSys"/>
</dbReference>
<dbReference type="Proteomes" id="UP000432015">
    <property type="component" value="Unassembled WGS sequence"/>
</dbReference>
<evidence type="ECO:0000256" key="1">
    <source>
        <dbReference type="ARBA" id="ARBA00000085"/>
    </source>
</evidence>
<dbReference type="GO" id="GO:0046983">
    <property type="term" value="F:protein dimerization activity"/>
    <property type="evidence" value="ECO:0007669"/>
    <property type="project" value="InterPro"/>
</dbReference>
<evidence type="ECO:0000256" key="11">
    <source>
        <dbReference type="ARBA" id="ARBA00023004"/>
    </source>
</evidence>
<dbReference type="GO" id="GO:0051539">
    <property type="term" value="F:4 iron, 4 sulfur cluster binding"/>
    <property type="evidence" value="ECO:0007669"/>
    <property type="project" value="UniProtKB-KW"/>
</dbReference>
<dbReference type="GO" id="GO:0005737">
    <property type="term" value="C:cytoplasm"/>
    <property type="evidence" value="ECO:0007669"/>
    <property type="project" value="UniProtKB-SubCell"/>
</dbReference>
<evidence type="ECO:0000256" key="10">
    <source>
        <dbReference type="ARBA" id="ARBA00022777"/>
    </source>
</evidence>
<evidence type="ECO:0000256" key="3">
    <source>
        <dbReference type="ARBA" id="ARBA00004496"/>
    </source>
</evidence>
<dbReference type="SUPFAM" id="SSF55874">
    <property type="entry name" value="ATPase domain of HSP90 chaperone/DNA topoisomerase II/histidine kinase"/>
    <property type="match status" value="1"/>
</dbReference>
<dbReference type="PROSITE" id="PS50109">
    <property type="entry name" value="HIS_KIN"/>
    <property type="match status" value="1"/>
</dbReference>
<dbReference type="Pfam" id="PF02518">
    <property type="entry name" value="HATPase_c"/>
    <property type="match status" value="1"/>
</dbReference>
<dbReference type="GO" id="GO:0046872">
    <property type="term" value="F:metal ion binding"/>
    <property type="evidence" value="ECO:0007669"/>
    <property type="project" value="UniProtKB-KW"/>
</dbReference>
<evidence type="ECO:0000313" key="18">
    <source>
        <dbReference type="EMBL" id="MUN41239.1"/>
    </source>
</evidence>
<evidence type="ECO:0000256" key="9">
    <source>
        <dbReference type="ARBA" id="ARBA00022723"/>
    </source>
</evidence>
<gene>
    <name evidence="18" type="ORF">GNZ18_32265</name>
</gene>
<keyword evidence="13" id="KW-0411">Iron-sulfur</keyword>
<comment type="function">
    <text evidence="14">Member of the two-component regulatory system NreB/NreC involved in the control of dissimilatory nitrate/nitrite reduction in response to oxygen. NreB functions as a direct oxygen sensor histidine kinase which is autophosphorylated, in the absence of oxygen, probably at the conserved histidine residue, and transfers its phosphate group probably to a conserved aspartate residue of NreC. NreB/NreC activates the expression of the nitrate (narGHJI) and nitrite (nir) reductase operons, as well as the putative nitrate transporter gene narT.</text>
</comment>
<dbReference type="Gene3D" id="3.30.565.10">
    <property type="entry name" value="Histidine kinase-like ATPase, C-terminal domain"/>
    <property type="match status" value="1"/>
</dbReference>
<keyword evidence="16" id="KW-0472">Membrane</keyword>
<feature type="transmembrane region" description="Helical" evidence="16">
    <location>
        <begin position="282"/>
        <end position="305"/>
    </location>
</feature>
<dbReference type="GO" id="GO:0016020">
    <property type="term" value="C:membrane"/>
    <property type="evidence" value="ECO:0007669"/>
    <property type="project" value="InterPro"/>
</dbReference>
<feature type="transmembrane region" description="Helical" evidence="16">
    <location>
        <begin position="156"/>
        <end position="174"/>
    </location>
</feature>
<organism evidence="18 19">
    <name type="scientific">Actinomadura litoris</name>
    <dbReference type="NCBI Taxonomy" id="2678616"/>
    <lineage>
        <taxon>Bacteria</taxon>
        <taxon>Bacillati</taxon>
        <taxon>Actinomycetota</taxon>
        <taxon>Actinomycetes</taxon>
        <taxon>Streptosporangiales</taxon>
        <taxon>Thermomonosporaceae</taxon>
        <taxon>Actinomadura</taxon>
    </lineage>
</organism>
<accession>A0A7K1L9Z2</accession>
<evidence type="ECO:0000256" key="14">
    <source>
        <dbReference type="ARBA" id="ARBA00024827"/>
    </source>
</evidence>
<evidence type="ECO:0000256" key="12">
    <source>
        <dbReference type="ARBA" id="ARBA00023012"/>
    </source>
</evidence>
<reference evidence="18 19" key="1">
    <citation type="submission" date="2019-11" db="EMBL/GenBank/DDBJ databases">
        <authorList>
            <person name="Cao P."/>
        </authorList>
    </citation>
    <scope>NUCLEOTIDE SEQUENCE [LARGE SCALE GENOMIC DNA]</scope>
    <source>
        <strain evidence="18 19">NEAU-AAG5</strain>
    </source>
</reference>
<dbReference type="EMBL" id="WOFH01000013">
    <property type="protein sequence ID" value="MUN41239.1"/>
    <property type="molecule type" value="Genomic_DNA"/>
</dbReference>
<evidence type="ECO:0000256" key="7">
    <source>
        <dbReference type="ARBA" id="ARBA00022490"/>
    </source>
</evidence>
<name>A0A7K1L9Z2_9ACTN</name>
<evidence type="ECO:0000256" key="2">
    <source>
        <dbReference type="ARBA" id="ARBA00001966"/>
    </source>
</evidence>
<feature type="transmembrane region" description="Helical" evidence="16">
    <location>
        <begin position="123"/>
        <end position="144"/>
    </location>
</feature>
<dbReference type="InterPro" id="IPR011712">
    <property type="entry name" value="Sig_transdc_His_kin_sub3_dim/P"/>
</dbReference>
<proteinExistence type="predicted"/>
<dbReference type="RefSeq" id="WP_156220398.1">
    <property type="nucleotide sequence ID" value="NZ_WOFH01000013.1"/>
</dbReference>
<dbReference type="Pfam" id="PF07730">
    <property type="entry name" value="HisKA_3"/>
    <property type="match status" value="1"/>
</dbReference>
<evidence type="ECO:0000256" key="4">
    <source>
        <dbReference type="ARBA" id="ARBA00012438"/>
    </source>
</evidence>
<keyword evidence="16" id="KW-1133">Transmembrane helix</keyword>
<dbReference type="InterPro" id="IPR003594">
    <property type="entry name" value="HATPase_dom"/>
</dbReference>
<protein>
    <recommendedName>
        <fullName evidence="5">Oxygen sensor histidine kinase NreB</fullName>
        <ecNumber evidence="4">2.7.13.3</ecNumber>
    </recommendedName>
    <alternativeName>
        <fullName evidence="15">Nitrogen regulation protein B</fullName>
    </alternativeName>
</protein>
<feature type="transmembrane region" description="Helical" evidence="16">
    <location>
        <begin position="317"/>
        <end position="335"/>
    </location>
</feature>
<dbReference type="Gene3D" id="1.20.5.1930">
    <property type="match status" value="1"/>
</dbReference>
<dbReference type="AlphaFoldDB" id="A0A7K1L9Z2"/>
<keyword evidence="19" id="KW-1185">Reference proteome</keyword>
<keyword evidence="16" id="KW-0812">Transmembrane</keyword>
<evidence type="ECO:0000256" key="15">
    <source>
        <dbReference type="ARBA" id="ARBA00030800"/>
    </source>
</evidence>
<comment type="subcellular location">
    <subcellularLocation>
        <location evidence="3">Cytoplasm</location>
    </subcellularLocation>
</comment>
<feature type="transmembrane region" description="Helical" evidence="16">
    <location>
        <begin position="247"/>
        <end position="270"/>
    </location>
</feature>
<feature type="transmembrane region" description="Helical" evidence="16">
    <location>
        <begin position="55"/>
        <end position="79"/>
    </location>
</feature>
<feature type="domain" description="Histidine kinase" evidence="17">
    <location>
        <begin position="484"/>
        <end position="675"/>
    </location>
</feature>
<evidence type="ECO:0000256" key="8">
    <source>
        <dbReference type="ARBA" id="ARBA00022679"/>
    </source>
</evidence>
<sequence>MFGIRRERTEIAWAAGVLTLCFLLLCAWVVETTWIDGCMLRGRLASVGPDGHPAAALVDSIAQVMVGLLAALCGFLILARRVAGSLGWALLLGGGSAPVLALLDDGFVSVRDGIDGVGAGAVVLVFSGLSATYQIVLIMVPLWLPLGRIGSWRWRTLFAANLLARACAIALAWWPPGVSVLLPATWCLEVPTVAACVAVLSARARAAPEPARRRMAILAAIYPPTAVTMISAELLRELSFAVDLTLLPYTAGLSAVSGMIWLVALGGTVIRDRMWHIDRTARHIAVMFVLSAGLVLAAAAGVAALARTVPRADRPGAVAIAVLALLAGVVLPLAIRRMARGVDRFFYGPRALPHEAVQALAARLSQAPDPQRVPWHLCRSAVEDLGLPAAALTVVTGSGPRELARVGEPGIAAHSFGMRHQGEIVGHLTVAPRAGDRGLDERDATLLRLLADQGAPAVAGLGLQEDLEAARQRLVRAQAEERDRLRRDLHDGLGPLLAAACLRLDNAGAAPSATLAEEIEEAAAIISQAVEEVRRVARGLSPIVLAEHGLTEALAQLVDRLSAPGLRIEFERVPDPLPPQPPGVESAVYRIAAEALANIARHARAVHAAVRLSATDRALVLTITDDGVGIPDFTGSGGVGLGSMRERARELGGTLDIVTHPATGSRLRVVLPLEDRVGQPTQG</sequence>
<feature type="transmembrane region" description="Helical" evidence="16">
    <location>
        <begin position="12"/>
        <end position="35"/>
    </location>
</feature>
<dbReference type="CDD" id="cd16917">
    <property type="entry name" value="HATPase_UhpB-NarQ-NarX-like"/>
    <property type="match status" value="1"/>
</dbReference>
<feature type="transmembrane region" description="Helical" evidence="16">
    <location>
        <begin position="215"/>
        <end position="235"/>
    </location>
</feature>
<dbReference type="PRINTS" id="PR00344">
    <property type="entry name" value="BCTRLSENSOR"/>
</dbReference>
<dbReference type="InterPro" id="IPR004358">
    <property type="entry name" value="Sig_transdc_His_kin-like_C"/>
</dbReference>
<dbReference type="SMART" id="SM00387">
    <property type="entry name" value="HATPase_c"/>
    <property type="match status" value="1"/>
</dbReference>
<dbReference type="GO" id="GO:0000155">
    <property type="term" value="F:phosphorelay sensor kinase activity"/>
    <property type="evidence" value="ECO:0007669"/>
    <property type="project" value="InterPro"/>
</dbReference>
<dbReference type="PANTHER" id="PTHR24421">
    <property type="entry name" value="NITRATE/NITRITE SENSOR PROTEIN NARX-RELATED"/>
    <property type="match status" value="1"/>
</dbReference>
<comment type="cofactor">
    <cofactor evidence="2">
        <name>[4Fe-4S] cluster</name>
        <dbReference type="ChEBI" id="CHEBI:49883"/>
    </cofactor>
</comment>
<evidence type="ECO:0000313" key="19">
    <source>
        <dbReference type="Proteomes" id="UP000432015"/>
    </source>
</evidence>
<evidence type="ECO:0000259" key="17">
    <source>
        <dbReference type="PROSITE" id="PS50109"/>
    </source>
</evidence>
<dbReference type="EC" id="2.7.13.3" evidence="4"/>
<feature type="transmembrane region" description="Helical" evidence="16">
    <location>
        <begin position="180"/>
        <end position="203"/>
    </location>
</feature>
<keyword evidence="9" id="KW-0479">Metal-binding</keyword>
<dbReference type="InterPro" id="IPR005467">
    <property type="entry name" value="His_kinase_dom"/>
</dbReference>
<feature type="transmembrane region" description="Helical" evidence="16">
    <location>
        <begin position="86"/>
        <end position="103"/>
    </location>
</feature>
<dbReference type="InterPro" id="IPR036890">
    <property type="entry name" value="HATPase_C_sf"/>
</dbReference>
<evidence type="ECO:0000256" key="5">
    <source>
        <dbReference type="ARBA" id="ARBA00017322"/>
    </source>
</evidence>
<keyword evidence="8" id="KW-0808">Transferase</keyword>
<keyword evidence="7" id="KW-0963">Cytoplasm</keyword>
<keyword evidence="10 18" id="KW-0418">Kinase</keyword>
<evidence type="ECO:0000256" key="13">
    <source>
        <dbReference type="ARBA" id="ARBA00023014"/>
    </source>
</evidence>